<keyword evidence="2" id="KW-1185">Reference proteome</keyword>
<protein>
    <submittedName>
        <fullName evidence="1">Uncharacterized protein</fullName>
    </submittedName>
</protein>
<reference evidence="1" key="1">
    <citation type="submission" date="2021-03" db="EMBL/GenBank/DDBJ databases">
        <authorList>
            <person name="Tran Van P."/>
        </authorList>
    </citation>
    <scope>NUCLEOTIDE SEQUENCE</scope>
</reference>
<comment type="caution">
    <text evidence="1">The sequence shown here is derived from an EMBL/GenBank/DDBJ whole genome shotgun (WGS) entry which is preliminary data.</text>
</comment>
<sequence>MDCGAVQALERMGGWHGLCKCGGKIQGPTEQTMAISSDATLEDNSLLECREDILSTDIISQLSKVIDVSCWRGDILGTTSSSILSCHPSKLRHFSLLQDKPGTSGFQLGVTILFGVMHLTPRSNTVELNMCYLDVFKIDESTFLASRPPRSLLLREQHNKALAGPTHYPFCLTGLQALLVLVT</sequence>
<organism evidence="1 2">
    <name type="scientific">Timema podura</name>
    <name type="common">Walking stick</name>
    <dbReference type="NCBI Taxonomy" id="61482"/>
    <lineage>
        <taxon>Eukaryota</taxon>
        <taxon>Metazoa</taxon>
        <taxon>Ecdysozoa</taxon>
        <taxon>Arthropoda</taxon>
        <taxon>Hexapoda</taxon>
        <taxon>Insecta</taxon>
        <taxon>Pterygota</taxon>
        <taxon>Neoptera</taxon>
        <taxon>Polyneoptera</taxon>
        <taxon>Phasmatodea</taxon>
        <taxon>Timematodea</taxon>
        <taxon>Timematoidea</taxon>
        <taxon>Timematidae</taxon>
        <taxon>Timema</taxon>
    </lineage>
</organism>
<name>A0ABN7NBU2_TIMPD</name>
<dbReference type="EMBL" id="CAJPIN010000278">
    <property type="protein sequence ID" value="CAG2053305.1"/>
    <property type="molecule type" value="Genomic_DNA"/>
</dbReference>
<gene>
    <name evidence="1" type="ORF">TPAB3V08_LOCUS363</name>
</gene>
<accession>A0ABN7NBU2</accession>
<evidence type="ECO:0000313" key="2">
    <source>
        <dbReference type="Proteomes" id="UP001153148"/>
    </source>
</evidence>
<proteinExistence type="predicted"/>
<dbReference type="Proteomes" id="UP001153148">
    <property type="component" value="Unassembled WGS sequence"/>
</dbReference>
<evidence type="ECO:0000313" key="1">
    <source>
        <dbReference type="EMBL" id="CAG2053305.1"/>
    </source>
</evidence>